<evidence type="ECO:0000256" key="1">
    <source>
        <dbReference type="RuleBase" id="RU003513"/>
    </source>
</evidence>
<dbReference type="Proteomes" id="UP001201873">
    <property type="component" value="Unassembled WGS sequence"/>
</dbReference>
<dbReference type="CDD" id="cd03786">
    <property type="entry name" value="GTB_UDP-GlcNAc_2-Epimerase"/>
    <property type="match status" value="1"/>
</dbReference>
<dbReference type="InterPro" id="IPR029767">
    <property type="entry name" value="WecB-like"/>
</dbReference>
<dbReference type="Pfam" id="PF02350">
    <property type="entry name" value="Epimerase_2"/>
    <property type="match status" value="1"/>
</dbReference>
<dbReference type="EMBL" id="JALKFT010000055">
    <property type="protein sequence ID" value="MCK9878960.1"/>
    <property type="molecule type" value="Genomic_DNA"/>
</dbReference>
<comment type="caution">
    <text evidence="3">The sequence shown here is derived from an EMBL/GenBank/DDBJ whole genome shotgun (WGS) entry which is preliminary data.</text>
</comment>
<reference evidence="3 4" key="1">
    <citation type="submission" date="2022-04" db="EMBL/GenBank/DDBJ databases">
        <title>Genome diversity in the genus Frankia.</title>
        <authorList>
            <person name="Carlos-Shanley C."/>
            <person name="Hahn D."/>
        </authorList>
    </citation>
    <scope>NUCLEOTIDE SEQUENCE [LARGE SCALE GENOMIC DNA]</scope>
    <source>
        <strain evidence="3 4">Ag45/Mut15</strain>
    </source>
</reference>
<accession>A0ABT0K5A2</accession>
<dbReference type="SUPFAM" id="SSF53756">
    <property type="entry name" value="UDP-Glycosyltransferase/glycogen phosphorylase"/>
    <property type="match status" value="1"/>
</dbReference>
<dbReference type="InterPro" id="IPR003331">
    <property type="entry name" value="UDP_GlcNAc_Epimerase_2_dom"/>
</dbReference>
<gene>
    <name evidence="3" type="primary">wecB</name>
    <name evidence="3" type="ORF">MXD59_24915</name>
</gene>
<comment type="similarity">
    <text evidence="1">Belongs to the UDP-N-acetylglucosamine 2-epimerase family.</text>
</comment>
<dbReference type="NCBIfam" id="TIGR00236">
    <property type="entry name" value="wecB"/>
    <property type="match status" value="1"/>
</dbReference>
<feature type="domain" description="UDP-N-acetylglucosamine 2-epimerase" evidence="2">
    <location>
        <begin position="23"/>
        <end position="347"/>
    </location>
</feature>
<protein>
    <submittedName>
        <fullName evidence="3">UDP-N-acetylglucosamine 2-epimerase (Non-hydrolyzing)</fullName>
        <ecNumber evidence="3">5.1.3.14</ecNumber>
    </submittedName>
</protein>
<evidence type="ECO:0000313" key="3">
    <source>
        <dbReference type="EMBL" id="MCK9878960.1"/>
    </source>
</evidence>
<dbReference type="PANTHER" id="PTHR43174">
    <property type="entry name" value="UDP-N-ACETYLGLUCOSAMINE 2-EPIMERASE"/>
    <property type="match status" value="1"/>
</dbReference>
<name>A0ABT0K5A2_9ACTN</name>
<dbReference type="PANTHER" id="PTHR43174:SF1">
    <property type="entry name" value="UDP-N-ACETYLGLUCOSAMINE 2-EPIMERASE"/>
    <property type="match status" value="1"/>
</dbReference>
<evidence type="ECO:0000313" key="4">
    <source>
        <dbReference type="Proteomes" id="UP001201873"/>
    </source>
</evidence>
<sequence length="375" mass="39130">MVVAGARPNFVKAKPVLDALAATGLRTTFVHTGQHYDEAMSGVFFADLDLRAPDHHLAAGSGSHAVQTAAVMTAFESLLDRLAPDVVVVFGDVNSTLACALVAAKAGVRSAHVEAGLRSGDRSMPEEINRIVTDQLCDDLFATSPEAVEHLLRGGATPHQVHLVGNVMVDTLLARQADAFARPVLAELGLRPGGYGLLTLHRPANVDDPATLTDLLAALGEIAARCPLVFPAHPRTAARLAGRLPAGIRLLGPVGYLDSIALQAGARLVLTDSGGIQEETTVLGVPCLTLRDSTERPLTVTEGTNRVVGRERAAVVAAAFEALDHPPFPRRPALWDGRASQRIAAILARALAVTTARPAATAQPPGASAGSPVIR</sequence>
<evidence type="ECO:0000259" key="2">
    <source>
        <dbReference type="Pfam" id="PF02350"/>
    </source>
</evidence>
<dbReference type="GO" id="GO:0008761">
    <property type="term" value="F:UDP-N-acetylglucosamine 2-epimerase activity"/>
    <property type="evidence" value="ECO:0007669"/>
    <property type="project" value="UniProtKB-EC"/>
</dbReference>
<dbReference type="Gene3D" id="3.40.50.2000">
    <property type="entry name" value="Glycogen Phosphorylase B"/>
    <property type="match status" value="2"/>
</dbReference>
<proteinExistence type="inferred from homology"/>
<keyword evidence="1 3" id="KW-0413">Isomerase</keyword>
<keyword evidence="4" id="KW-1185">Reference proteome</keyword>
<organism evidence="3 4">
    <name type="scientific">Frankia umida</name>
    <dbReference type="NCBI Taxonomy" id="573489"/>
    <lineage>
        <taxon>Bacteria</taxon>
        <taxon>Bacillati</taxon>
        <taxon>Actinomycetota</taxon>
        <taxon>Actinomycetes</taxon>
        <taxon>Frankiales</taxon>
        <taxon>Frankiaceae</taxon>
        <taxon>Frankia</taxon>
    </lineage>
</organism>
<dbReference type="EC" id="5.1.3.14" evidence="3"/>
<dbReference type="RefSeq" id="WP_248827024.1">
    <property type="nucleotide sequence ID" value="NZ_JALKFT010000055.1"/>
</dbReference>